<gene>
    <name evidence="1" type="ORF">POJ06DRAFT_266851</name>
</gene>
<reference evidence="1" key="1">
    <citation type="submission" date="2023-03" db="EMBL/GenBank/DDBJ databases">
        <title>Near-Complete genome sequence of Lipomyces tetrasporous NRRL Y-64009, an oleaginous yeast capable of growing on lignocellulosic hydrolysates.</title>
        <authorList>
            <consortium name="Lawrence Berkeley National Laboratory"/>
            <person name="Jagtap S.S."/>
            <person name="Liu J.-J."/>
            <person name="Walukiewicz H.E."/>
            <person name="Pangilinan J."/>
            <person name="Lipzen A."/>
            <person name="Ahrendt S."/>
            <person name="Koriabine M."/>
            <person name="Cobaugh K."/>
            <person name="Salamov A."/>
            <person name="Yoshinaga Y."/>
            <person name="Ng V."/>
            <person name="Daum C."/>
            <person name="Grigoriev I.V."/>
            <person name="Slininger P.J."/>
            <person name="Dien B.S."/>
            <person name="Jin Y.-S."/>
            <person name="Rao C.V."/>
        </authorList>
    </citation>
    <scope>NUCLEOTIDE SEQUENCE</scope>
    <source>
        <strain evidence="1">NRRL Y-64009</strain>
    </source>
</reference>
<dbReference type="EMBL" id="JARPMG010000003">
    <property type="protein sequence ID" value="KAJ8102241.1"/>
    <property type="molecule type" value="Genomic_DNA"/>
</dbReference>
<evidence type="ECO:0000313" key="1">
    <source>
        <dbReference type="EMBL" id="KAJ8102241.1"/>
    </source>
</evidence>
<protein>
    <submittedName>
        <fullName evidence="1">Uncharacterized protein</fullName>
    </submittedName>
</protein>
<proteinExistence type="predicted"/>
<dbReference type="Proteomes" id="UP001217417">
    <property type="component" value="Unassembled WGS sequence"/>
</dbReference>
<dbReference type="InterPro" id="IPR020301">
    <property type="entry name" value="Mrx7"/>
</dbReference>
<dbReference type="AlphaFoldDB" id="A0AAD7QW08"/>
<dbReference type="RefSeq" id="XP_056045691.1">
    <property type="nucleotide sequence ID" value="XM_056189190.1"/>
</dbReference>
<keyword evidence="2" id="KW-1185">Reference proteome</keyword>
<sequence>MPWRVMLQRYLTQKLLESEAFHQAVRTIHRSINGGPGFSQNLKTSAAENEKVSKALKFVQIVLDEIKQAARGKLPK</sequence>
<dbReference type="Pfam" id="PF10906">
    <property type="entry name" value="Mrx7"/>
    <property type="match status" value="1"/>
</dbReference>
<name>A0AAD7QW08_9ASCO</name>
<evidence type="ECO:0000313" key="2">
    <source>
        <dbReference type="Proteomes" id="UP001217417"/>
    </source>
</evidence>
<comment type="caution">
    <text evidence="1">The sequence shown here is derived from an EMBL/GenBank/DDBJ whole genome shotgun (WGS) entry which is preliminary data.</text>
</comment>
<accession>A0AAD7QW08</accession>
<organism evidence="1 2">
    <name type="scientific">Lipomyces tetrasporus</name>
    <dbReference type="NCBI Taxonomy" id="54092"/>
    <lineage>
        <taxon>Eukaryota</taxon>
        <taxon>Fungi</taxon>
        <taxon>Dikarya</taxon>
        <taxon>Ascomycota</taxon>
        <taxon>Saccharomycotina</taxon>
        <taxon>Lipomycetes</taxon>
        <taxon>Lipomycetales</taxon>
        <taxon>Lipomycetaceae</taxon>
        <taxon>Lipomyces</taxon>
    </lineage>
</organism>
<dbReference type="GeneID" id="80884356"/>